<feature type="non-terminal residue" evidence="2">
    <location>
        <position position="1"/>
    </location>
</feature>
<dbReference type="InterPro" id="IPR051678">
    <property type="entry name" value="AGP_Transferase"/>
</dbReference>
<gene>
    <name evidence="2" type="ORF">A1O9_03034</name>
</gene>
<dbReference type="AlphaFoldDB" id="A0A072PQ49"/>
<dbReference type="RefSeq" id="XP_013264058.1">
    <property type="nucleotide sequence ID" value="XM_013408604.1"/>
</dbReference>
<reference evidence="2 3" key="1">
    <citation type="submission" date="2013-03" db="EMBL/GenBank/DDBJ databases">
        <title>The Genome Sequence of Exophiala aquamarina CBS 119918.</title>
        <authorList>
            <consortium name="The Broad Institute Genomics Platform"/>
            <person name="Cuomo C."/>
            <person name="de Hoog S."/>
            <person name="Gorbushina A."/>
            <person name="Walker B."/>
            <person name="Young S.K."/>
            <person name="Zeng Q."/>
            <person name="Gargeya S."/>
            <person name="Fitzgerald M."/>
            <person name="Haas B."/>
            <person name="Abouelleil A."/>
            <person name="Allen A.W."/>
            <person name="Alvarado L."/>
            <person name="Arachchi H.M."/>
            <person name="Berlin A.M."/>
            <person name="Chapman S.B."/>
            <person name="Gainer-Dewar J."/>
            <person name="Goldberg J."/>
            <person name="Griggs A."/>
            <person name="Gujja S."/>
            <person name="Hansen M."/>
            <person name="Howarth C."/>
            <person name="Imamovic A."/>
            <person name="Ireland A."/>
            <person name="Larimer J."/>
            <person name="McCowan C."/>
            <person name="Murphy C."/>
            <person name="Pearson M."/>
            <person name="Poon T.W."/>
            <person name="Priest M."/>
            <person name="Roberts A."/>
            <person name="Saif S."/>
            <person name="Shea T."/>
            <person name="Sisk P."/>
            <person name="Sykes S."/>
            <person name="Wortman J."/>
            <person name="Nusbaum C."/>
            <person name="Birren B."/>
        </authorList>
    </citation>
    <scope>NUCLEOTIDE SEQUENCE [LARGE SCALE GENOMIC DNA]</scope>
    <source>
        <strain evidence="2 3">CBS 119918</strain>
    </source>
</reference>
<proteinExistence type="predicted"/>
<evidence type="ECO:0000313" key="2">
    <source>
        <dbReference type="EMBL" id="KEF61468.1"/>
    </source>
</evidence>
<dbReference type="InterPro" id="IPR011009">
    <property type="entry name" value="Kinase-like_dom_sf"/>
</dbReference>
<dbReference type="HOGENOM" id="CLU_640904_0_0_1"/>
<keyword evidence="3" id="KW-1185">Reference proteome</keyword>
<dbReference type="InterPro" id="IPR002575">
    <property type="entry name" value="Aminoglycoside_PTrfase"/>
</dbReference>
<evidence type="ECO:0000313" key="3">
    <source>
        <dbReference type="Proteomes" id="UP000027920"/>
    </source>
</evidence>
<dbReference type="PANTHER" id="PTHR21310">
    <property type="entry name" value="AMINOGLYCOSIDE PHOSPHOTRANSFERASE-RELATED-RELATED"/>
    <property type="match status" value="1"/>
</dbReference>
<sequence length="508" mass="57167">QTSHLVKMPTPRSNPNYNVHFSDAKIKSIVCKSLDEVDPGEITVEELPSGKSFNNRIYYVDIYTKLRSGEESLVASDASDTGDDEPLERVTSRRTPATTSYALKVIGRGFDARKIQNEIACLLLLEKYCPSMSVPRVLSWSEDGERVQTRSDPLGSVSLEAHEHLPTQGLRSLSISDADDKQDLKQGWMLLSRVPGRIIYPKDLEGSQGRTLMTQVANYVADWRKNMPRGNAVGNVVLIPQAMAAPPAATLYVRSILPGTDVYIQGRLTGHVQPSRPLTTHLEYVTHRLNSALRKLHDSEIYEYIRQPMASAVRRFMTETLPQLDIAFPPERRRRAECWASFPDEAEVGEKHMFTHYDLSPRNVLVTESDDGQLNVSAILDLEFSGMYPIYEEFANTLVNDADDWPKHSYETFMTELRKLDALPAALGHAGYCCKGVTGEREYLSGQQEDEIIPFGDMIFHQACLVMRAIENVAPWWVKDSCNLTAEELHAELDGAYSRVDRAIKTLE</sequence>
<dbReference type="Pfam" id="PF01636">
    <property type="entry name" value="APH"/>
    <property type="match status" value="1"/>
</dbReference>
<protein>
    <recommendedName>
        <fullName evidence="1">Aminoglycoside phosphotransferase domain-containing protein</fullName>
    </recommendedName>
</protein>
<dbReference type="PANTHER" id="PTHR21310:SF15">
    <property type="entry name" value="AMINOGLYCOSIDE PHOSPHOTRANSFERASE DOMAIN-CONTAINING PROTEIN"/>
    <property type="match status" value="1"/>
</dbReference>
<feature type="non-terminal residue" evidence="2">
    <location>
        <position position="508"/>
    </location>
</feature>
<dbReference type="GeneID" id="25277974"/>
<organism evidence="2 3">
    <name type="scientific">Exophiala aquamarina CBS 119918</name>
    <dbReference type="NCBI Taxonomy" id="1182545"/>
    <lineage>
        <taxon>Eukaryota</taxon>
        <taxon>Fungi</taxon>
        <taxon>Dikarya</taxon>
        <taxon>Ascomycota</taxon>
        <taxon>Pezizomycotina</taxon>
        <taxon>Eurotiomycetes</taxon>
        <taxon>Chaetothyriomycetidae</taxon>
        <taxon>Chaetothyriales</taxon>
        <taxon>Herpotrichiellaceae</taxon>
        <taxon>Exophiala</taxon>
    </lineage>
</organism>
<name>A0A072PQ49_9EURO</name>
<feature type="domain" description="Aminoglycoside phosphotransferase" evidence="1">
    <location>
        <begin position="97"/>
        <end position="405"/>
    </location>
</feature>
<dbReference type="OrthoDB" id="2906425at2759"/>
<dbReference type="EMBL" id="AMGV01000002">
    <property type="protein sequence ID" value="KEF61468.1"/>
    <property type="molecule type" value="Genomic_DNA"/>
</dbReference>
<dbReference type="VEuPathDB" id="FungiDB:A1O9_03034"/>
<comment type="caution">
    <text evidence="2">The sequence shown here is derived from an EMBL/GenBank/DDBJ whole genome shotgun (WGS) entry which is preliminary data.</text>
</comment>
<evidence type="ECO:0000259" key="1">
    <source>
        <dbReference type="Pfam" id="PF01636"/>
    </source>
</evidence>
<accession>A0A072PQ49</accession>
<dbReference type="Proteomes" id="UP000027920">
    <property type="component" value="Unassembled WGS sequence"/>
</dbReference>
<dbReference type="Gene3D" id="3.90.1200.10">
    <property type="match status" value="1"/>
</dbReference>
<dbReference type="SUPFAM" id="SSF56112">
    <property type="entry name" value="Protein kinase-like (PK-like)"/>
    <property type="match status" value="1"/>
</dbReference>